<dbReference type="Pfam" id="PF18126">
    <property type="entry name" value="Mitoc_mL59"/>
    <property type="match status" value="1"/>
</dbReference>
<sequence length="126" mass="14479">MTASKRMSLQALAAVQKKYSSAHFSPQIVYKPKLGREIWASPRISLRRQADMRKNCIALGIDPSSIGLPEKKEKKPPRVIPPKGKKHERTAAERTAKAVQDMDKTIENWRKEKREEYQRAKPVLPF</sequence>
<protein>
    <submittedName>
        <fullName evidence="3">5684_t:CDS:1</fullName>
    </submittedName>
</protein>
<gene>
    <name evidence="3" type="ORF">POCULU_LOCUS6311</name>
</gene>
<feature type="region of interest" description="Disordered" evidence="1">
    <location>
        <begin position="63"/>
        <end position="99"/>
    </location>
</feature>
<comment type="caution">
    <text evidence="3">The sequence shown here is derived from an EMBL/GenBank/DDBJ whole genome shotgun (WGS) entry which is preliminary data.</text>
</comment>
<evidence type="ECO:0000313" key="3">
    <source>
        <dbReference type="EMBL" id="CAG8577442.1"/>
    </source>
</evidence>
<feature type="compositionally biased region" description="Basic and acidic residues" evidence="1">
    <location>
        <begin position="89"/>
        <end position="99"/>
    </location>
</feature>
<dbReference type="EMBL" id="CAJVPJ010001137">
    <property type="protein sequence ID" value="CAG8577442.1"/>
    <property type="molecule type" value="Genomic_DNA"/>
</dbReference>
<dbReference type="InterPro" id="IPR040922">
    <property type="entry name" value="Ribosomal_mL59_dom"/>
</dbReference>
<dbReference type="AlphaFoldDB" id="A0A9N9G4T5"/>
<proteinExistence type="predicted"/>
<evidence type="ECO:0000313" key="4">
    <source>
        <dbReference type="Proteomes" id="UP000789572"/>
    </source>
</evidence>
<feature type="domain" description="Large ribosomal subunit protein mL59" evidence="2">
    <location>
        <begin position="11"/>
        <end position="111"/>
    </location>
</feature>
<dbReference type="Proteomes" id="UP000789572">
    <property type="component" value="Unassembled WGS sequence"/>
</dbReference>
<accession>A0A9N9G4T5</accession>
<organism evidence="3 4">
    <name type="scientific">Paraglomus occultum</name>
    <dbReference type="NCBI Taxonomy" id="144539"/>
    <lineage>
        <taxon>Eukaryota</taxon>
        <taxon>Fungi</taxon>
        <taxon>Fungi incertae sedis</taxon>
        <taxon>Mucoromycota</taxon>
        <taxon>Glomeromycotina</taxon>
        <taxon>Glomeromycetes</taxon>
        <taxon>Paraglomerales</taxon>
        <taxon>Paraglomeraceae</taxon>
        <taxon>Paraglomus</taxon>
    </lineage>
</organism>
<name>A0A9N9G4T5_9GLOM</name>
<reference evidence="3" key="1">
    <citation type="submission" date="2021-06" db="EMBL/GenBank/DDBJ databases">
        <authorList>
            <person name="Kallberg Y."/>
            <person name="Tangrot J."/>
            <person name="Rosling A."/>
        </authorList>
    </citation>
    <scope>NUCLEOTIDE SEQUENCE</scope>
    <source>
        <strain evidence="3">IA702</strain>
    </source>
</reference>
<evidence type="ECO:0000259" key="2">
    <source>
        <dbReference type="Pfam" id="PF18126"/>
    </source>
</evidence>
<keyword evidence="4" id="KW-1185">Reference proteome</keyword>
<dbReference type="OrthoDB" id="18529at2759"/>
<evidence type="ECO:0000256" key="1">
    <source>
        <dbReference type="SAM" id="MobiDB-lite"/>
    </source>
</evidence>